<feature type="signal peptide" evidence="1">
    <location>
        <begin position="1"/>
        <end position="21"/>
    </location>
</feature>
<dbReference type="AlphaFoldDB" id="A0AAD5KN32"/>
<evidence type="ECO:0000313" key="3">
    <source>
        <dbReference type="Proteomes" id="UP000820818"/>
    </source>
</evidence>
<dbReference type="GO" id="GO:0016491">
    <property type="term" value="F:oxidoreductase activity"/>
    <property type="evidence" value="ECO:0007669"/>
    <property type="project" value="TreeGrafter"/>
</dbReference>
<dbReference type="EMBL" id="WJBH02000007">
    <property type="protein sequence ID" value="KAI9555834.1"/>
    <property type="molecule type" value="Genomic_DNA"/>
</dbReference>
<reference evidence="2 3" key="1">
    <citation type="submission" date="2022-05" db="EMBL/GenBank/DDBJ databases">
        <title>A multi-omics perspective on studying reproductive biology in Daphnia sinensis.</title>
        <authorList>
            <person name="Jia J."/>
        </authorList>
    </citation>
    <scope>NUCLEOTIDE SEQUENCE [LARGE SCALE GENOMIC DNA]</scope>
    <source>
        <strain evidence="2 3">WSL</strain>
    </source>
</reference>
<evidence type="ECO:0000313" key="2">
    <source>
        <dbReference type="EMBL" id="KAI9555834.1"/>
    </source>
</evidence>
<protein>
    <submittedName>
        <fullName evidence="2">Uncharacterized protein</fullName>
    </submittedName>
</protein>
<name>A0AAD5KN32_9CRUS</name>
<comment type="caution">
    <text evidence="2">The sequence shown here is derived from an EMBL/GenBank/DDBJ whole genome shotgun (WGS) entry which is preliminary data.</text>
</comment>
<keyword evidence="3" id="KW-1185">Reference proteome</keyword>
<dbReference type="GO" id="GO:0005788">
    <property type="term" value="C:endoplasmic reticulum lumen"/>
    <property type="evidence" value="ECO:0007669"/>
    <property type="project" value="TreeGrafter"/>
</dbReference>
<keyword evidence="1" id="KW-0732">Signal</keyword>
<organism evidence="2 3">
    <name type="scientific">Daphnia sinensis</name>
    <dbReference type="NCBI Taxonomy" id="1820382"/>
    <lineage>
        <taxon>Eukaryota</taxon>
        <taxon>Metazoa</taxon>
        <taxon>Ecdysozoa</taxon>
        <taxon>Arthropoda</taxon>
        <taxon>Crustacea</taxon>
        <taxon>Branchiopoda</taxon>
        <taxon>Diplostraca</taxon>
        <taxon>Cladocera</taxon>
        <taxon>Anomopoda</taxon>
        <taxon>Daphniidae</taxon>
        <taxon>Daphnia</taxon>
        <taxon>Daphnia similis group</taxon>
    </lineage>
</organism>
<dbReference type="PANTHER" id="PTHR13077:SF6">
    <property type="entry name" value="SELENOPROTEIN F"/>
    <property type="match status" value="1"/>
</dbReference>
<feature type="chain" id="PRO_5042084357" evidence="1">
    <location>
        <begin position="22"/>
        <end position="83"/>
    </location>
</feature>
<gene>
    <name evidence="2" type="ORF">GHT06_018351</name>
</gene>
<accession>A0AAD5KN32</accession>
<sequence length="83" mass="8993">MAEPVALALTVLSALIVIVSCEYSASECRSLGFNKANLLCSSCFYLAEHDLEVLVSQCRECCLQEGRNDSSTLYPKAILEVCG</sequence>
<evidence type="ECO:0000256" key="1">
    <source>
        <dbReference type="SAM" id="SignalP"/>
    </source>
</evidence>
<dbReference type="Proteomes" id="UP000820818">
    <property type="component" value="Linkage Group LG7"/>
</dbReference>
<dbReference type="InterPro" id="IPR039992">
    <property type="entry name" value="Sep15_SelM"/>
</dbReference>
<dbReference type="PANTHER" id="PTHR13077">
    <property type="entry name" value="SELENOPROTEIN F"/>
    <property type="match status" value="1"/>
</dbReference>
<proteinExistence type="predicted"/>